<sequence length="163" mass="17523">MPERTIGLAPLCEECEPEEPADKSWDLFKPLSGVELALLRDGTLVLSPLCDDDLELGRCCKSSVLAEDLKELTFCCDNTLVSYGLKANLISVFVGVVDLGDLACVGDLAEPVSEVTLDEEEEADELEPDFLFLSIDSIGLTAEESAPICEQKKILTAVGKGAK</sequence>
<dbReference type="EMBL" id="JRES01000989">
    <property type="protein sequence ID" value="KNC26370.1"/>
    <property type="molecule type" value="Genomic_DNA"/>
</dbReference>
<evidence type="ECO:0000313" key="1">
    <source>
        <dbReference type="EMBL" id="KNC26370.1"/>
    </source>
</evidence>
<accession>A0A0L0C238</accession>
<proteinExistence type="predicted"/>
<evidence type="ECO:0000313" key="2">
    <source>
        <dbReference type="Proteomes" id="UP000037069"/>
    </source>
</evidence>
<organism evidence="1 2">
    <name type="scientific">Lucilia cuprina</name>
    <name type="common">Green bottle fly</name>
    <name type="synonym">Australian sheep blowfly</name>
    <dbReference type="NCBI Taxonomy" id="7375"/>
    <lineage>
        <taxon>Eukaryota</taxon>
        <taxon>Metazoa</taxon>
        <taxon>Ecdysozoa</taxon>
        <taxon>Arthropoda</taxon>
        <taxon>Hexapoda</taxon>
        <taxon>Insecta</taxon>
        <taxon>Pterygota</taxon>
        <taxon>Neoptera</taxon>
        <taxon>Endopterygota</taxon>
        <taxon>Diptera</taxon>
        <taxon>Brachycera</taxon>
        <taxon>Muscomorpha</taxon>
        <taxon>Oestroidea</taxon>
        <taxon>Calliphoridae</taxon>
        <taxon>Luciliinae</taxon>
        <taxon>Lucilia</taxon>
    </lineage>
</organism>
<name>A0A0L0C238_LUCCU</name>
<dbReference type="AlphaFoldDB" id="A0A0L0C238"/>
<gene>
    <name evidence="1" type="ORF">FF38_07548</name>
</gene>
<comment type="caution">
    <text evidence="1">The sequence shown here is derived from an EMBL/GenBank/DDBJ whole genome shotgun (WGS) entry which is preliminary data.</text>
</comment>
<reference evidence="1 2" key="1">
    <citation type="journal article" date="2015" name="Nat. Commun.">
        <title>Lucilia cuprina genome unlocks parasitic fly biology to underpin future interventions.</title>
        <authorList>
            <person name="Anstead C.A."/>
            <person name="Korhonen P.K."/>
            <person name="Young N.D."/>
            <person name="Hall R.S."/>
            <person name="Jex A.R."/>
            <person name="Murali S.C."/>
            <person name="Hughes D.S."/>
            <person name="Lee S.F."/>
            <person name="Perry T."/>
            <person name="Stroehlein A.J."/>
            <person name="Ansell B.R."/>
            <person name="Breugelmans B."/>
            <person name="Hofmann A."/>
            <person name="Qu J."/>
            <person name="Dugan S."/>
            <person name="Lee S.L."/>
            <person name="Chao H."/>
            <person name="Dinh H."/>
            <person name="Han Y."/>
            <person name="Doddapaneni H.V."/>
            <person name="Worley K.C."/>
            <person name="Muzny D.M."/>
            <person name="Ioannidis P."/>
            <person name="Waterhouse R.M."/>
            <person name="Zdobnov E.M."/>
            <person name="James P.J."/>
            <person name="Bagnall N.H."/>
            <person name="Kotze A.C."/>
            <person name="Gibbs R.A."/>
            <person name="Richards S."/>
            <person name="Batterham P."/>
            <person name="Gasser R.B."/>
        </authorList>
    </citation>
    <scope>NUCLEOTIDE SEQUENCE [LARGE SCALE GENOMIC DNA]</scope>
    <source>
        <strain evidence="1 2">LS</strain>
        <tissue evidence="1">Full body</tissue>
    </source>
</reference>
<keyword evidence="2" id="KW-1185">Reference proteome</keyword>
<dbReference type="Proteomes" id="UP000037069">
    <property type="component" value="Unassembled WGS sequence"/>
</dbReference>
<protein>
    <submittedName>
        <fullName evidence="1">Uncharacterized protein</fullName>
    </submittedName>
</protein>